<dbReference type="Proteomes" id="UP000676336">
    <property type="component" value="Unassembled WGS sequence"/>
</dbReference>
<feature type="non-terminal residue" evidence="1">
    <location>
        <position position="1"/>
    </location>
</feature>
<comment type="caution">
    <text evidence="1">The sequence shown here is derived from an EMBL/GenBank/DDBJ whole genome shotgun (WGS) entry which is preliminary data.</text>
</comment>
<reference evidence="1" key="1">
    <citation type="submission" date="2021-02" db="EMBL/GenBank/DDBJ databases">
        <authorList>
            <person name="Nowell W R."/>
        </authorList>
    </citation>
    <scope>NUCLEOTIDE SEQUENCE</scope>
</reference>
<proteinExistence type="predicted"/>
<protein>
    <submittedName>
        <fullName evidence="1">Uncharacterized protein</fullName>
    </submittedName>
</protein>
<evidence type="ECO:0000313" key="1">
    <source>
        <dbReference type="EMBL" id="CAF4276704.1"/>
    </source>
</evidence>
<evidence type="ECO:0000313" key="2">
    <source>
        <dbReference type="Proteomes" id="UP000676336"/>
    </source>
</evidence>
<sequence length="59" mass="6953">CDGTRHLIGCHNCNYSILKDVYWHSDEKLLEFDLLYTLLYNSEFDLISLINQTDARNSK</sequence>
<name>A0A8S2TAA9_9BILA</name>
<dbReference type="AlphaFoldDB" id="A0A8S2TAA9"/>
<accession>A0A8S2TAA9</accession>
<gene>
    <name evidence="1" type="ORF">SMN809_LOCUS25078</name>
</gene>
<organism evidence="1 2">
    <name type="scientific">Rotaria magnacalcarata</name>
    <dbReference type="NCBI Taxonomy" id="392030"/>
    <lineage>
        <taxon>Eukaryota</taxon>
        <taxon>Metazoa</taxon>
        <taxon>Spiralia</taxon>
        <taxon>Gnathifera</taxon>
        <taxon>Rotifera</taxon>
        <taxon>Eurotatoria</taxon>
        <taxon>Bdelloidea</taxon>
        <taxon>Philodinida</taxon>
        <taxon>Philodinidae</taxon>
        <taxon>Rotaria</taxon>
    </lineage>
</organism>
<dbReference type="EMBL" id="CAJOBI010031756">
    <property type="protein sequence ID" value="CAF4276704.1"/>
    <property type="molecule type" value="Genomic_DNA"/>
</dbReference>